<dbReference type="Proteomes" id="UP000245464">
    <property type="component" value="Chromosome 8"/>
</dbReference>
<name>A0A2W1H0I6_9PLEO</name>
<protein>
    <submittedName>
        <fullName evidence="2">DUF1421 multi-domain protein</fullName>
    </submittedName>
</protein>
<dbReference type="GeneID" id="6346319"/>
<proteinExistence type="predicted"/>
<feature type="compositionally biased region" description="Basic and acidic residues" evidence="1">
    <location>
        <begin position="9"/>
        <end position="34"/>
    </location>
</feature>
<sequence length="174" mass="19069">MRPWKSSKAKLEAVHAFRFGDQKHDGKYTPKPEPPDPPANAFPPVPGQGESSGYYGPNGPYGPWHQPSSPAQGQAPFPPTNANQNAYQNSQPYSYNTHGQTPAPSTSPEAGVQLSPPAHSSPSPPQQAHTRGPQRSLTYDNPYEPYEEPFAPPQRIQTEPPQMAPHDCRDYGFL</sequence>
<feature type="compositionally biased region" description="Pro residues" evidence="1">
    <location>
        <begin position="35"/>
        <end position="46"/>
    </location>
</feature>
<comment type="caution">
    <text evidence="2">The sequence shown here is derived from an EMBL/GenBank/DDBJ whole genome shotgun (WGS) entry which is preliminary data.</text>
</comment>
<organism evidence="2 3">
    <name type="scientific">Pyrenophora tritici-repentis</name>
    <dbReference type="NCBI Taxonomy" id="45151"/>
    <lineage>
        <taxon>Eukaryota</taxon>
        <taxon>Fungi</taxon>
        <taxon>Dikarya</taxon>
        <taxon>Ascomycota</taxon>
        <taxon>Pezizomycotina</taxon>
        <taxon>Dothideomycetes</taxon>
        <taxon>Pleosporomycetidae</taxon>
        <taxon>Pleosporales</taxon>
        <taxon>Pleosporineae</taxon>
        <taxon>Pleosporaceae</taxon>
        <taxon>Pyrenophora</taxon>
    </lineage>
</organism>
<evidence type="ECO:0000313" key="3">
    <source>
        <dbReference type="Proteomes" id="UP000245464"/>
    </source>
</evidence>
<dbReference type="EMBL" id="NQIK02000008">
    <property type="protein sequence ID" value="KAF7566996.1"/>
    <property type="molecule type" value="Genomic_DNA"/>
</dbReference>
<feature type="compositionally biased region" description="Low complexity" evidence="1">
    <location>
        <begin position="115"/>
        <end position="129"/>
    </location>
</feature>
<dbReference type="RefSeq" id="XP_065960198.1">
    <property type="nucleotide sequence ID" value="XM_066109276.1"/>
</dbReference>
<dbReference type="KEGG" id="ptrr:6346319"/>
<dbReference type="AlphaFoldDB" id="A0A2W1H0I6"/>
<gene>
    <name evidence="2" type="ORF">PtrM4_135870</name>
</gene>
<accession>A0A2W1H0I6</accession>
<feature type="region of interest" description="Disordered" evidence="1">
    <location>
        <begin position="1"/>
        <end position="174"/>
    </location>
</feature>
<feature type="compositionally biased region" description="Polar residues" evidence="1">
    <location>
        <begin position="80"/>
        <end position="108"/>
    </location>
</feature>
<evidence type="ECO:0000313" key="2">
    <source>
        <dbReference type="EMBL" id="KAF7566996.1"/>
    </source>
</evidence>
<evidence type="ECO:0000256" key="1">
    <source>
        <dbReference type="SAM" id="MobiDB-lite"/>
    </source>
</evidence>
<reference evidence="2" key="1">
    <citation type="journal article" date="2018" name="BMC Genomics">
        <title>Comparative genomics of the wheat fungal pathogen Pyrenophora tritici-repentis reveals chromosomal variations and genome plasticity.</title>
        <authorList>
            <person name="Moolhuijzen P."/>
            <person name="See P.T."/>
            <person name="Hane J.K."/>
            <person name="Shi G."/>
            <person name="Liu Z."/>
            <person name="Oliver R.P."/>
            <person name="Moffat C.S."/>
        </authorList>
    </citation>
    <scope>NUCLEOTIDE SEQUENCE [LARGE SCALE GENOMIC DNA]</scope>
    <source>
        <strain evidence="2">M4</strain>
    </source>
</reference>
<feature type="compositionally biased region" description="Low complexity" evidence="1">
    <location>
        <begin position="53"/>
        <end position="63"/>
    </location>
</feature>